<feature type="region of interest" description="Disordered" evidence="1">
    <location>
        <begin position="57"/>
        <end position="76"/>
    </location>
</feature>
<gene>
    <name evidence="2" type="ORF">C1Q_05651</name>
</gene>
<protein>
    <submittedName>
        <fullName evidence="2">Uncharacterized protein</fullName>
    </submittedName>
</protein>
<name>C7GJR8_YEAS2</name>
<feature type="compositionally biased region" description="Acidic residues" evidence="1">
    <location>
        <begin position="57"/>
        <end position="70"/>
    </location>
</feature>
<evidence type="ECO:0000313" key="2">
    <source>
        <dbReference type="EMBL" id="EEU08961.1"/>
    </source>
</evidence>
<sequence length="76" mass="8510">MFALGGYYGNKRLVANDMPAITKIVSLSEEPEVELLVGMTDDVDDSENIEVEVVAEEEMTEEDMTEEETTEVPLLR</sequence>
<dbReference type="EMBL" id="ACFL01000012">
    <property type="protein sequence ID" value="EEU08961.1"/>
    <property type="molecule type" value="Genomic_DNA"/>
</dbReference>
<comment type="caution">
    <text evidence="2">The sequence shown here is derived from an EMBL/GenBank/DDBJ whole genome shotgun (WGS) entry which is preliminary data.</text>
</comment>
<evidence type="ECO:0000256" key="1">
    <source>
        <dbReference type="SAM" id="MobiDB-lite"/>
    </source>
</evidence>
<organism evidence="2 3">
    <name type="scientific">Saccharomyces cerevisiae (strain JAY291)</name>
    <name type="common">Baker's yeast</name>
    <dbReference type="NCBI Taxonomy" id="574961"/>
    <lineage>
        <taxon>Eukaryota</taxon>
        <taxon>Fungi</taxon>
        <taxon>Dikarya</taxon>
        <taxon>Ascomycota</taxon>
        <taxon>Saccharomycotina</taxon>
        <taxon>Saccharomycetes</taxon>
        <taxon>Saccharomycetales</taxon>
        <taxon>Saccharomycetaceae</taxon>
        <taxon>Saccharomyces</taxon>
    </lineage>
</organism>
<accession>C7GJR8</accession>
<evidence type="ECO:0000313" key="3">
    <source>
        <dbReference type="Proteomes" id="UP000008073"/>
    </source>
</evidence>
<dbReference type="Proteomes" id="UP000008073">
    <property type="component" value="Unassembled WGS sequence"/>
</dbReference>
<reference evidence="2 3" key="1">
    <citation type="journal article" date="2009" name="Genome Res.">
        <title>Genome structure of a Saccharomyces cerevisiae strain widely used in bioethanol production.</title>
        <authorList>
            <person name="Argueso J.L."/>
            <person name="Carazzolle M.F."/>
            <person name="Mieczkowski P.A."/>
            <person name="Duarte F.M."/>
            <person name="Netto O.V."/>
            <person name="Missawa S.K."/>
            <person name="Galzerani F."/>
            <person name="Costa G.G."/>
            <person name="Vidal R.O."/>
            <person name="Noronha M.F."/>
            <person name="Dominska M."/>
            <person name="Andrietta M.G."/>
            <person name="Andrietta S.R."/>
            <person name="Cunha A.F."/>
            <person name="Gomes L.H."/>
            <person name="Tavares F.C."/>
            <person name="Alcarde A.R."/>
            <person name="Dietrich F.S."/>
            <person name="McCusker J.H."/>
            <person name="Petes T.D."/>
            <person name="Pereira G.A."/>
        </authorList>
    </citation>
    <scope>NUCLEOTIDE SEQUENCE [LARGE SCALE GENOMIC DNA]</scope>
    <source>
        <strain evidence="2 3">JAY291</strain>
    </source>
</reference>
<dbReference type="AlphaFoldDB" id="C7GJR8"/>
<proteinExistence type="predicted"/>